<keyword evidence="1" id="KW-0238">DNA-binding</keyword>
<organism evidence="1 2">
    <name type="scientific">Flavobacterium arsenatis</name>
    <dbReference type="NCBI Taxonomy" id="1484332"/>
    <lineage>
        <taxon>Bacteria</taxon>
        <taxon>Pseudomonadati</taxon>
        <taxon>Bacteroidota</taxon>
        <taxon>Flavobacteriia</taxon>
        <taxon>Flavobacteriales</taxon>
        <taxon>Flavobacteriaceae</taxon>
        <taxon>Flavobacterium</taxon>
    </lineage>
</organism>
<reference evidence="1 2" key="1">
    <citation type="submission" date="2023-07" db="EMBL/GenBank/DDBJ databases">
        <title>Sorghum-associated microbial communities from plants grown in Nebraska, USA.</title>
        <authorList>
            <person name="Schachtman D."/>
        </authorList>
    </citation>
    <scope>NUCLEOTIDE SEQUENCE [LARGE SCALE GENOMIC DNA]</scope>
    <source>
        <strain evidence="1 2">3773</strain>
    </source>
</reference>
<dbReference type="GO" id="GO:0003677">
    <property type="term" value="F:DNA binding"/>
    <property type="evidence" value="ECO:0007669"/>
    <property type="project" value="UniProtKB-KW"/>
</dbReference>
<dbReference type="InterPro" id="IPR007351">
    <property type="entry name" value="YjbR"/>
</dbReference>
<sequence>MNIQQFFEFCLSKKAVTEHFPFDEDTLVFKVGGKMFALSSLSQWEKGMPSINLKCDPERAEELRAEFDDIQPGYHMSKVHWNTVALNGDVSDKMVRELIDHSYDLVFKSLTKKLQAEINLGDSII</sequence>
<dbReference type="Gene3D" id="3.90.1150.30">
    <property type="match status" value="1"/>
</dbReference>
<dbReference type="EMBL" id="JAVDVI010000017">
    <property type="protein sequence ID" value="MDR6969215.1"/>
    <property type="molecule type" value="Genomic_DNA"/>
</dbReference>
<evidence type="ECO:0000313" key="2">
    <source>
        <dbReference type="Proteomes" id="UP001255185"/>
    </source>
</evidence>
<gene>
    <name evidence="1" type="ORF">J2X31_003242</name>
</gene>
<accession>A0ABU1TTL7</accession>
<dbReference type="SUPFAM" id="SSF142906">
    <property type="entry name" value="YjbR-like"/>
    <property type="match status" value="1"/>
</dbReference>
<keyword evidence="2" id="KW-1185">Reference proteome</keyword>
<comment type="caution">
    <text evidence="1">The sequence shown here is derived from an EMBL/GenBank/DDBJ whole genome shotgun (WGS) entry which is preliminary data.</text>
</comment>
<dbReference type="PANTHER" id="PTHR35145">
    <property type="entry name" value="CYTOPLASMIC PROTEIN-RELATED"/>
    <property type="match status" value="1"/>
</dbReference>
<evidence type="ECO:0000313" key="1">
    <source>
        <dbReference type="EMBL" id="MDR6969215.1"/>
    </source>
</evidence>
<protein>
    <submittedName>
        <fullName evidence="1">DNA-binding protein (MmcQ/YjbR family)</fullName>
    </submittedName>
</protein>
<dbReference type="RefSeq" id="WP_310028029.1">
    <property type="nucleotide sequence ID" value="NZ_JAVDVI010000017.1"/>
</dbReference>
<dbReference type="InterPro" id="IPR058532">
    <property type="entry name" value="YjbR/MT2646/Rv2570-like"/>
</dbReference>
<dbReference type="Pfam" id="PF04237">
    <property type="entry name" value="YjbR"/>
    <property type="match status" value="1"/>
</dbReference>
<dbReference type="InterPro" id="IPR038056">
    <property type="entry name" value="YjbR-like_sf"/>
</dbReference>
<dbReference type="Proteomes" id="UP001255185">
    <property type="component" value="Unassembled WGS sequence"/>
</dbReference>
<name>A0ABU1TTL7_9FLAO</name>
<proteinExistence type="predicted"/>
<dbReference type="PANTHER" id="PTHR35145:SF1">
    <property type="entry name" value="CYTOPLASMIC PROTEIN"/>
    <property type="match status" value="1"/>
</dbReference>